<accession>A0A1G1ZF69</accession>
<dbReference type="Pfam" id="PF02450">
    <property type="entry name" value="LCAT"/>
    <property type="match status" value="1"/>
</dbReference>
<dbReference type="Gene3D" id="3.40.50.1820">
    <property type="entry name" value="alpha/beta hydrolase"/>
    <property type="match status" value="1"/>
</dbReference>
<organism evidence="1 2">
    <name type="scientific">Candidatus Colwellbacteria bacterium RIFCSPLOWO2_12_FULL_46_17</name>
    <dbReference type="NCBI Taxonomy" id="1797695"/>
    <lineage>
        <taxon>Bacteria</taxon>
        <taxon>Candidatus Colwelliibacteriota</taxon>
    </lineage>
</organism>
<dbReference type="AlphaFoldDB" id="A0A1G1ZF69"/>
<comment type="caution">
    <text evidence="1">The sequence shown here is derived from an EMBL/GenBank/DDBJ whole genome shotgun (WGS) entry which is preliminary data.</text>
</comment>
<evidence type="ECO:0000313" key="1">
    <source>
        <dbReference type="EMBL" id="OGY62610.1"/>
    </source>
</evidence>
<gene>
    <name evidence="1" type="ORF">A3G58_00315</name>
</gene>
<dbReference type="SUPFAM" id="SSF53474">
    <property type="entry name" value="alpha/beta-Hydrolases"/>
    <property type="match status" value="1"/>
</dbReference>
<dbReference type="GO" id="GO:0008374">
    <property type="term" value="F:O-acyltransferase activity"/>
    <property type="evidence" value="ECO:0007669"/>
    <property type="project" value="InterPro"/>
</dbReference>
<sequence>MPVGERDVFVERTVTLDTPLALTSGTGYVLNVRCPGGSCDLRGSSDVNAYPDGSLGRKVTGGVAADDTVKDAYFVIGGEDEIEITFPQDSSEPNTNFSNWEVNYELLTQGSGKVRVGYGTDLNALSLSDEVDVANNVFSTAVPRENILTPGTWFAQAELLDDNENILETSPVISFTAIEPPDTSGMQVVAIQPSQDSGSAATHQYWDQSLGNNLSGVVDGITFNTKFNNWVSNSSLSVQICERYDGQSVFHCAAEKTLASKVIYSSTNQMPLSEQGVFVERTVVFDNPVTLNDGVEYLFVIRCNGNASNCSIKGSSDADSYGDGSLAMGVNGNFVGDSVVKDAFFILGSESDLTPVIIVPGIMGSRLNRVSDGEEVWPDAQTMFDSESDEHLDELALNISGKERAGKEMDPESIIDSEEIVIAGPISVERIAYGNLINNFIDQGYEEDVNLFLAPYDWRLDIHDEINRFGGNVSEAVASSPTGKINIVAHSMGGLLVREYLSNFSDTSFVDKLIIAGVPQLGAPKAFKAIMYGDNMGFVFPGRDILNPERIQTISQDMPGVYELLPSRRYVQVNGGYVHDFRSGGSDILDYDETEQLLEDNAKNSTILGIADGFHSPLDGKSFNAQNVYNIIGCERGETFGAFRIYDDKVEITPVDGDGTVPLTSAINLSSEYTNYFIPGSKHMGIIRDEEPLELINNILGGNPDIVPDGVETTNQECFNPEDQSRVVETLQVSTHSPVELHVYDMAGNHLGPNVDGDIDLQIPGGDYETIGHNNFAILPNGNYEIVVDATGAGEFDLEIETYADLVPESKVTYIDVPVESDASVATLDFSGATGDLTLNLDSDGDENTDEQIQPNAVLDSETAGDIIPPEIVFDMPSEVIVNSQVVIDFAVTDDLSGIEVVEADFDGTPVDTGDVVQISSIGDHILTVRAVDSAGNPRTEEFVFHAIYNFGGFMSPLIQDGSGIYKLGSTIPIKFQLVDANGGHISTASALLTMKKISSGIVGDEEVPLSTSAADTGNIFRYDYVANQYIYNLSTKTMSIGTWQLKIALGDTTSYEVEISLKK</sequence>
<reference evidence="1 2" key="1">
    <citation type="journal article" date="2016" name="Nat. Commun.">
        <title>Thousands of microbial genomes shed light on interconnected biogeochemical processes in an aquifer system.</title>
        <authorList>
            <person name="Anantharaman K."/>
            <person name="Brown C.T."/>
            <person name="Hug L.A."/>
            <person name="Sharon I."/>
            <person name="Castelle C.J."/>
            <person name="Probst A.J."/>
            <person name="Thomas B.C."/>
            <person name="Singh A."/>
            <person name="Wilkins M.J."/>
            <person name="Karaoz U."/>
            <person name="Brodie E.L."/>
            <person name="Williams K.H."/>
            <person name="Hubbard S.S."/>
            <person name="Banfield J.F."/>
        </authorList>
    </citation>
    <scope>NUCLEOTIDE SEQUENCE [LARGE SCALE GENOMIC DNA]</scope>
</reference>
<dbReference type="EMBL" id="MHJD01000007">
    <property type="protein sequence ID" value="OGY62610.1"/>
    <property type="molecule type" value="Genomic_DNA"/>
</dbReference>
<dbReference type="InterPro" id="IPR003386">
    <property type="entry name" value="LACT/PDAT_acylTrfase"/>
</dbReference>
<dbReference type="InterPro" id="IPR029058">
    <property type="entry name" value="AB_hydrolase_fold"/>
</dbReference>
<evidence type="ECO:0000313" key="2">
    <source>
        <dbReference type="Proteomes" id="UP000177801"/>
    </source>
</evidence>
<name>A0A1G1ZF69_9BACT</name>
<dbReference type="Proteomes" id="UP000177801">
    <property type="component" value="Unassembled WGS sequence"/>
</dbReference>
<dbReference type="PANTHER" id="PTHR11440">
    <property type="entry name" value="LECITHIN-CHOLESTEROL ACYLTRANSFERASE-RELATED"/>
    <property type="match status" value="1"/>
</dbReference>
<protein>
    <submittedName>
        <fullName evidence="1">Uncharacterized protein</fullName>
    </submittedName>
</protein>
<proteinExistence type="predicted"/>
<dbReference type="GO" id="GO:0006629">
    <property type="term" value="P:lipid metabolic process"/>
    <property type="evidence" value="ECO:0007669"/>
    <property type="project" value="InterPro"/>
</dbReference>
<dbReference type="NCBIfam" id="NF038114">
    <property type="entry name" value="rightmost"/>
    <property type="match status" value="1"/>
</dbReference>